<gene>
    <name evidence="3" type="ORF">ECRASSUSDP1_LOCUS5687</name>
</gene>
<proteinExistence type="predicted"/>
<feature type="domain" description="3'-5' exonuclease" evidence="2">
    <location>
        <begin position="1"/>
        <end position="189"/>
    </location>
</feature>
<feature type="compositionally biased region" description="Acidic residues" evidence="1">
    <location>
        <begin position="377"/>
        <end position="395"/>
    </location>
</feature>
<dbReference type="PANTHER" id="PTHR46814:SF1">
    <property type="entry name" value="EGALITARIAN, ISOFORM B"/>
    <property type="match status" value="1"/>
</dbReference>
<dbReference type="EMBL" id="CAMPGE010005493">
    <property type="protein sequence ID" value="CAI2364344.1"/>
    <property type="molecule type" value="Genomic_DNA"/>
</dbReference>
<dbReference type="AlphaFoldDB" id="A0AAD1UCK7"/>
<dbReference type="GO" id="GO:0006139">
    <property type="term" value="P:nucleobase-containing compound metabolic process"/>
    <property type="evidence" value="ECO:0007669"/>
    <property type="project" value="InterPro"/>
</dbReference>
<dbReference type="Proteomes" id="UP001295684">
    <property type="component" value="Unassembled WGS sequence"/>
</dbReference>
<dbReference type="Pfam" id="PF01612">
    <property type="entry name" value="DNA_pol_A_exo1"/>
    <property type="match status" value="1"/>
</dbReference>
<protein>
    <recommendedName>
        <fullName evidence="2">3'-5' exonuclease domain-containing protein</fullName>
    </recommendedName>
</protein>
<dbReference type="GO" id="GO:0003676">
    <property type="term" value="F:nucleic acid binding"/>
    <property type="evidence" value="ECO:0007669"/>
    <property type="project" value="InterPro"/>
</dbReference>
<dbReference type="InterPro" id="IPR036397">
    <property type="entry name" value="RNaseH_sf"/>
</dbReference>
<evidence type="ECO:0000313" key="3">
    <source>
        <dbReference type="EMBL" id="CAI2364344.1"/>
    </source>
</evidence>
<dbReference type="PANTHER" id="PTHR46814">
    <property type="entry name" value="EGALITARIAN, ISOFORM B"/>
    <property type="match status" value="1"/>
</dbReference>
<evidence type="ECO:0000256" key="1">
    <source>
        <dbReference type="SAM" id="MobiDB-lite"/>
    </source>
</evidence>
<dbReference type="InterPro" id="IPR012337">
    <property type="entry name" value="RNaseH-like_sf"/>
</dbReference>
<reference evidence="3" key="1">
    <citation type="submission" date="2023-07" db="EMBL/GenBank/DDBJ databases">
        <authorList>
            <consortium name="AG Swart"/>
            <person name="Singh M."/>
            <person name="Singh A."/>
            <person name="Seah K."/>
            <person name="Emmerich C."/>
        </authorList>
    </citation>
    <scope>NUCLEOTIDE SEQUENCE</scope>
    <source>
        <strain evidence="3">DP1</strain>
    </source>
</reference>
<organism evidence="3 4">
    <name type="scientific">Euplotes crassus</name>
    <dbReference type="NCBI Taxonomy" id="5936"/>
    <lineage>
        <taxon>Eukaryota</taxon>
        <taxon>Sar</taxon>
        <taxon>Alveolata</taxon>
        <taxon>Ciliophora</taxon>
        <taxon>Intramacronucleata</taxon>
        <taxon>Spirotrichea</taxon>
        <taxon>Hypotrichia</taxon>
        <taxon>Euplotida</taxon>
        <taxon>Euplotidae</taxon>
        <taxon>Moneuplotes</taxon>
    </lineage>
</organism>
<feature type="region of interest" description="Disordered" evidence="1">
    <location>
        <begin position="424"/>
        <end position="452"/>
    </location>
</feature>
<dbReference type="Gene3D" id="3.30.420.10">
    <property type="entry name" value="Ribonuclease H-like superfamily/Ribonuclease H"/>
    <property type="match status" value="1"/>
</dbReference>
<keyword evidence="4" id="KW-1185">Reference proteome</keyword>
<sequence length="513" mass="59065">MAIIESVEDVDKLSQMLLYNSINLSQEIVLGIDCEGIAHGWPMALLQLYYNDQTYLIDLVTEKSLLYYLKEVFESPYIIKIFHDYLGDCASIVQNYGIECQGVFDTQTARRLYSEILPEKKICYSIGLGSLMEEFLDTKHTNKKEIHEKMKNDPYFWYQRPLSQEMVEYAVQDVNLLPELYFYFRELFQNLEAEFQYEQNALAKKVIEEALVCNQLAFMNRDKELTLLKPGDILKGIVRNITKNVIFIGLNIGVPGCVKDKITADFIKNNLGVYEIYDFVFTKAKNDKIIYLQLPNTYNPKLKKDSKSFKKSDIKEVKPFIPKKKISDKKKSLNANSCCFLPKNNKAKLSPDAPYFTPSSAHASNLEETPFESSGYFDEDQDTKEEIDSIEESDSKEDTSTEMVEEDLHPKISYSKHNDLKFLSPESENTSKETKASETPSKLKLPDETEEVKELRSSMTKLSLRSKIYKSQKHNECKKFGSAASLNLNSKNFTPSQTADKVLCLPTQWETWT</sequence>
<accession>A0AAD1UCK7</accession>
<name>A0AAD1UCK7_EUPCR</name>
<feature type="region of interest" description="Disordered" evidence="1">
    <location>
        <begin position="360"/>
        <end position="410"/>
    </location>
</feature>
<comment type="caution">
    <text evidence="3">The sequence shown here is derived from an EMBL/GenBank/DDBJ whole genome shotgun (WGS) entry which is preliminary data.</text>
</comment>
<evidence type="ECO:0000259" key="2">
    <source>
        <dbReference type="SMART" id="SM00474"/>
    </source>
</evidence>
<dbReference type="SMART" id="SM00474">
    <property type="entry name" value="35EXOc"/>
    <property type="match status" value="1"/>
</dbReference>
<dbReference type="GO" id="GO:0008408">
    <property type="term" value="F:3'-5' exonuclease activity"/>
    <property type="evidence" value="ECO:0007669"/>
    <property type="project" value="InterPro"/>
</dbReference>
<evidence type="ECO:0000313" key="4">
    <source>
        <dbReference type="Proteomes" id="UP001295684"/>
    </source>
</evidence>
<dbReference type="SUPFAM" id="SSF53098">
    <property type="entry name" value="Ribonuclease H-like"/>
    <property type="match status" value="1"/>
</dbReference>
<dbReference type="InterPro" id="IPR002562">
    <property type="entry name" value="3'-5'_exonuclease_dom"/>
</dbReference>